<accession>A3MV26</accession>
<dbReference type="SFLD" id="SFLDG01084">
    <property type="entry name" value="Uncharacterised_Radical_SAM_Su"/>
    <property type="match status" value="1"/>
</dbReference>
<gene>
    <name evidence="5" type="ordered locus">Pcal_1068</name>
</gene>
<dbReference type="eggNOG" id="arCOG01291">
    <property type="taxonomic scope" value="Archaea"/>
</dbReference>
<dbReference type="PROSITE" id="PS51918">
    <property type="entry name" value="RADICAL_SAM"/>
    <property type="match status" value="1"/>
</dbReference>
<dbReference type="InterPro" id="IPR040086">
    <property type="entry name" value="MJ0683-like"/>
</dbReference>
<dbReference type="STRING" id="410359.Pcal_1068"/>
<keyword evidence="6" id="KW-1185">Reference proteome</keyword>
<dbReference type="Proteomes" id="UP000001431">
    <property type="component" value="Chromosome"/>
</dbReference>
<dbReference type="HOGENOM" id="CLU_062373_0_0_2"/>
<keyword evidence="1" id="KW-0479">Metal-binding</keyword>
<evidence type="ECO:0000256" key="2">
    <source>
        <dbReference type="ARBA" id="ARBA00023004"/>
    </source>
</evidence>
<dbReference type="Gene3D" id="3.80.30.30">
    <property type="match status" value="1"/>
</dbReference>
<evidence type="ECO:0000259" key="4">
    <source>
        <dbReference type="PROSITE" id="PS51918"/>
    </source>
</evidence>
<evidence type="ECO:0000313" key="5">
    <source>
        <dbReference type="EMBL" id="ABO08493.1"/>
    </source>
</evidence>
<dbReference type="GO" id="GO:0046872">
    <property type="term" value="F:metal ion binding"/>
    <property type="evidence" value="ECO:0007669"/>
    <property type="project" value="UniProtKB-KW"/>
</dbReference>
<reference evidence="5" key="1">
    <citation type="submission" date="2007-02" db="EMBL/GenBank/DDBJ databases">
        <title>Complete sequence of Pyrobaculum calidifontis JCM 11548.</title>
        <authorList>
            <consortium name="US DOE Joint Genome Institute"/>
            <person name="Copeland A."/>
            <person name="Lucas S."/>
            <person name="Lapidus A."/>
            <person name="Barry K."/>
            <person name="Glavina del Rio T."/>
            <person name="Dalin E."/>
            <person name="Tice H."/>
            <person name="Pitluck S."/>
            <person name="Chain P."/>
            <person name="Malfatti S."/>
            <person name="Shin M."/>
            <person name="Vergez L."/>
            <person name="Schmutz J."/>
            <person name="Larimer F."/>
            <person name="Land M."/>
            <person name="Hauser L."/>
            <person name="Kyrpides N."/>
            <person name="Mikhailova N."/>
            <person name="Cozen A.E."/>
            <person name="Fitz-Gibbon S.T."/>
            <person name="House C.H."/>
            <person name="Saltikov C."/>
            <person name="Lowe T.M."/>
            <person name="Richardson P."/>
        </authorList>
    </citation>
    <scope>NUCLEOTIDE SEQUENCE [LARGE SCALE GENOMIC DNA]</scope>
    <source>
        <strain evidence="5">JCM 11548</strain>
    </source>
</reference>
<protein>
    <submittedName>
        <fullName evidence="5">Radical SAM domain protein</fullName>
    </submittedName>
</protein>
<name>A3MV26_PYRCJ</name>
<feature type="domain" description="Radical SAM core" evidence="4">
    <location>
        <begin position="33"/>
        <end position="269"/>
    </location>
</feature>
<dbReference type="EMBL" id="CP000561">
    <property type="protein sequence ID" value="ABO08493.1"/>
    <property type="molecule type" value="Genomic_DNA"/>
</dbReference>
<sequence>MEAWRRKIETIRQLEALLSPEERREALRDHHAKRPPRPCGITIHTGIGCPLGCAYCYIYDMGFPGRVTPYPLSPLQMAFAIASNPYVAVGEWGSLVAVGSVTEPFLPETRDLALSYMEAIAKWLGNPIQVATKMPPPLKLAEIQKGLDVLISVTDLSGRLEPRAPPPLERLRAGAELIRRGAHATLFVRPIVPGVTDREIERLLITARELGYRRVVFGTLRVTTGIVRRLRAFGVDVTPYVKRLDEKRQTPIRFPKEKFVAMARDLGFEVLPASCAANVAAHGQACALCHWGPCGDVKKLKVEQREVEEYLEARGYKAKVHVDDVIRVSAKLSKADKTFLEQATRLRVVEDKRR</sequence>
<dbReference type="GO" id="GO:0003824">
    <property type="term" value="F:catalytic activity"/>
    <property type="evidence" value="ECO:0007669"/>
    <property type="project" value="InterPro"/>
</dbReference>
<evidence type="ECO:0000313" key="6">
    <source>
        <dbReference type="Proteomes" id="UP000001431"/>
    </source>
</evidence>
<dbReference type="GO" id="GO:0051536">
    <property type="term" value="F:iron-sulfur cluster binding"/>
    <property type="evidence" value="ECO:0007669"/>
    <property type="project" value="UniProtKB-KW"/>
</dbReference>
<dbReference type="PANTHER" id="PTHR43432">
    <property type="entry name" value="SLR0285 PROTEIN"/>
    <property type="match status" value="1"/>
</dbReference>
<dbReference type="InterPro" id="IPR007197">
    <property type="entry name" value="rSAM"/>
</dbReference>
<dbReference type="InterPro" id="IPR058240">
    <property type="entry name" value="rSAM_sf"/>
</dbReference>
<evidence type="ECO:0000256" key="1">
    <source>
        <dbReference type="ARBA" id="ARBA00022723"/>
    </source>
</evidence>
<organism evidence="5 6">
    <name type="scientific">Pyrobaculum calidifontis (strain DSM 21063 / JCM 11548 / VA1)</name>
    <dbReference type="NCBI Taxonomy" id="410359"/>
    <lineage>
        <taxon>Archaea</taxon>
        <taxon>Thermoproteota</taxon>
        <taxon>Thermoprotei</taxon>
        <taxon>Thermoproteales</taxon>
        <taxon>Thermoproteaceae</taxon>
        <taxon>Pyrobaculum</taxon>
    </lineage>
</organism>
<dbReference type="AlphaFoldDB" id="A3MV26"/>
<keyword evidence="2" id="KW-0408">Iron</keyword>
<dbReference type="SUPFAM" id="SSF102114">
    <property type="entry name" value="Radical SAM enzymes"/>
    <property type="match status" value="1"/>
</dbReference>
<dbReference type="GeneID" id="4909842"/>
<dbReference type="SFLD" id="SFLDS00029">
    <property type="entry name" value="Radical_SAM"/>
    <property type="match status" value="1"/>
</dbReference>
<keyword evidence="3" id="KW-0411">Iron-sulfur</keyword>
<evidence type="ECO:0000256" key="3">
    <source>
        <dbReference type="ARBA" id="ARBA00023014"/>
    </source>
</evidence>
<dbReference type="PANTHER" id="PTHR43432:SF4">
    <property type="entry name" value="RADICAL SAM CORE DOMAIN-CONTAINING PROTEIN"/>
    <property type="match status" value="1"/>
</dbReference>
<dbReference type="RefSeq" id="WP_011849751.1">
    <property type="nucleotide sequence ID" value="NC_009073.1"/>
</dbReference>
<dbReference type="OrthoDB" id="15538at2157"/>
<dbReference type="KEGG" id="pcl:Pcal_1068"/>
<proteinExistence type="predicted"/>